<dbReference type="EMBL" id="JAPNTZ010000016">
    <property type="protein sequence ID" value="MCY1143617.1"/>
    <property type="molecule type" value="Genomic_DNA"/>
</dbReference>
<evidence type="ECO:0000313" key="2">
    <source>
        <dbReference type="EMBL" id="MCY1143617.1"/>
    </source>
</evidence>
<evidence type="ECO:0000259" key="1">
    <source>
        <dbReference type="PROSITE" id="PS50995"/>
    </source>
</evidence>
<evidence type="ECO:0000313" key="3">
    <source>
        <dbReference type="Proteomes" id="UP001151002"/>
    </source>
</evidence>
<dbReference type="Gene3D" id="1.10.10.10">
    <property type="entry name" value="Winged helix-like DNA-binding domain superfamily/Winged helix DNA-binding domain"/>
    <property type="match status" value="1"/>
</dbReference>
<gene>
    <name evidence="2" type="ORF">OWR29_36925</name>
</gene>
<dbReference type="InterPro" id="IPR000835">
    <property type="entry name" value="HTH_MarR-typ"/>
</dbReference>
<feature type="domain" description="HTH marR-type" evidence="1">
    <location>
        <begin position="13"/>
        <end position="149"/>
    </location>
</feature>
<dbReference type="Proteomes" id="UP001151002">
    <property type="component" value="Unassembled WGS sequence"/>
</dbReference>
<comment type="caution">
    <text evidence="2">The sequence shown here is derived from an EMBL/GenBank/DDBJ whole genome shotgun (WGS) entry which is preliminary data.</text>
</comment>
<dbReference type="Pfam" id="PF01047">
    <property type="entry name" value="MarR"/>
    <property type="match status" value="1"/>
</dbReference>
<dbReference type="SMART" id="SM00347">
    <property type="entry name" value="HTH_MARR"/>
    <property type="match status" value="1"/>
</dbReference>
<dbReference type="InterPro" id="IPR036388">
    <property type="entry name" value="WH-like_DNA-bd_sf"/>
</dbReference>
<dbReference type="InterPro" id="IPR039422">
    <property type="entry name" value="MarR/SlyA-like"/>
</dbReference>
<accession>A0ABT4BAS0</accession>
<protein>
    <submittedName>
        <fullName evidence="2">MarR family transcriptional regulator</fullName>
    </submittedName>
</protein>
<reference evidence="2" key="1">
    <citation type="submission" date="2022-11" db="EMBL/GenBank/DDBJ databases">
        <authorList>
            <person name="Somphong A."/>
            <person name="Phongsopitanun W."/>
        </authorList>
    </citation>
    <scope>NUCLEOTIDE SEQUENCE</scope>
    <source>
        <strain evidence="2">Pm04-4</strain>
    </source>
</reference>
<dbReference type="InterPro" id="IPR036390">
    <property type="entry name" value="WH_DNA-bd_sf"/>
</dbReference>
<dbReference type="PANTHER" id="PTHR33164:SF99">
    <property type="entry name" value="MARR FAMILY REGULATORY PROTEIN"/>
    <property type="match status" value="1"/>
</dbReference>
<dbReference type="PROSITE" id="PS50995">
    <property type="entry name" value="HTH_MARR_2"/>
    <property type="match status" value="1"/>
</dbReference>
<dbReference type="RefSeq" id="WP_267568149.1">
    <property type="nucleotide sequence ID" value="NZ_JAPNTZ010000016.1"/>
</dbReference>
<sequence length="170" mass="18547">MTTDGPTWLTADEMRAWRALHAVVVVLPAALDVQLQRDAQISHLEYYALAGLSERPDRTLRLSDLAILTGAELSRISHLVARLEKRGLVLRRPDPDDARYTNAVLTEQGWEKVQAAAPGHVATVRSLIFDGLDPAGLRELQNTADRIVAALSLSGLPLAPTIRKALHPPA</sequence>
<name>A0ABT4BAS0_9ACTN</name>
<proteinExistence type="predicted"/>
<dbReference type="SUPFAM" id="SSF46785">
    <property type="entry name" value="Winged helix' DNA-binding domain"/>
    <property type="match status" value="1"/>
</dbReference>
<keyword evidence="3" id="KW-1185">Reference proteome</keyword>
<organism evidence="2 3">
    <name type="scientific">Paractinoplanes pyxinae</name>
    <dbReference type="NCBI Taxonomy" id="2997416"/>
    <lineage>
        <taxon>Bacteria</taxon>
        <taxon>Bacillati</taxon>
        <taxon>Actinomycetota</taxon>
        <taxon>Actinomycetes</taxon>
        <taxon>Micromonosporales</taxon>
        <taxon>Micromonosporaceae</taxon>
        <taxon>Paractinoplanes</taxon>
    </lineage>
</organism>
<dbReference type="PANTHER" id="PTHR33164">
    <property type="entry name" value="TRANSCRIPTIONAL REGULATOR, MARR FAMILY"/>
    <property type="match status" value="1"/>
</dbReference>